<feature type="domain" description="DUF7824" evidence="1">
    <location>
        <begin position="457"/>
        <end position="638"/>
    </location>
</feature>
<reference evidence="2 3" key="1">
    <citation type="submission" date="2024-03" db="EMBL/GenBank/DDBJ databases">
        <title>First Report of Pectobacterium brasiliscabiei causing potato scab in china.</title>
        <authorList>
            <person name="Handique U."/>
        </authorList>
    </citation>
    <scope>NUCLEOTIDE SEQUENCE [LARGE SCALE GENOMIC DNA]</scope>
    <source>
        <strain evidence="2 3">ZRIMU1503</strain>
    </source>
</reference>
<protein>
    <submittedName>
        <fullName evidence="2">DUF6493 family protein</fullName>
    </submittedName>
</protein>
<sequence length="915" mass="97756">MSTESLIRAVRSGNLSDLVALVDGMTDTERRACVPELKQVRKELRAEPWGSPARHVYPALHAAGAACQTGAAAVAAWLTGSELRWRQAPPKVLIEVLGDRDPAWLAEVVRRLAERPLSADVPYELMVGLVRLAGCPVPTSEAYVRGWMDHIGRVRRPAGTVIGNLRNDPHLAELVAALFETEEIGARSAWRYGDGPNNWTYALTQLTREGLLDRAAMVDGCVARLLRGGGSTADNKVFLGLLTALDLTRDERRERIADWTALCADAPSTVAAHAQSILAGFALDGELGPRRLAELSGAVLFRTEKKLVRAQLVLLGKVLRRDASTAAELLPAVAQAFGHPDTDVQERALKLVERHLGDLTGADLGPGSGSGSGSGSEVIGVRDEIADAAAQLAPGLRVRAHRLLGAPDAEEPASEVYEELLPPVPLPTRLAPAPVTVTELAEEIGALLASEGGVGAFERALDGLVRHAHRDRDALVEALGPAAAGRWWTEMDTGYVDKYFRDSPHGLDIVLATLFERVRTEALRPIRNKADESAGCVHAGLAWSFDARLREIAYRVRTEPLPFLLATPTWSTGALEAADLVERLDAYRRSGDRPGEADFAQALLRVRREDPAALVAGAAAARELGTREGDRLAEWLLTDVPSQPAARSRTAGPRMLVEFGELPEMRGGSFPPEFRRLGRPSSVYTDRYYCAHWDNEEWKHWLAMVPGRPELMAGRILRDLSMATVEDSRSGYGFLPTLAEAEGEAGLAVHLCVAYGLGAQRAEDRLAAVDALLVLAARGRLDAEQLGADLGKLAVLGSVKPARLAEAMGTVAATGAYGTAWAVLRAALPPLFADLTDLAGLADGKGTKPAPAPRGLGDLVAVAAECVERSGAHGELPRLAEVAERPGSSRLVSQARRLRTALAGAVGEVVEGAAV</sequence>
<keyword evidence="3" id="KW-1185">Reference proteome</keyword>
<evidence type="ECO:0000313" key="2">
    <source>
        <dbReference type="EMBL" id="MEI5614714.1"/>
    </source>
</evidence>
<gene>
    <name evidence="2" type="ORF">WB403_36870</name>
</gene>
<proteinExistence type="predicted"/>
<name>A0ABU8GND7_9ACTN</name>
<evidence type="ECO:0000313" key="3">
    <source>
        <dbReference type="Proteomes" id="UP001365781"/>
    </source>
</evidence>
<dbReference type="Pfam" id="PF25148">
    <property type="entry name" value="DUF7824"/>
    <property type="match status" value="1"/>
</dbReference>
<evidence type="ECO:0000259" key="1">
    <source>
        <dbReference type="Pfam" id="PF25148"/>
    </source>
</evidence>
<dbReference type="EMBL" id="JBBAYM010000031">
    <property type="protein sequence ID" value="MEI5614714.1"/>
    <property type="molecule type" value="Genomic_DNA"/>
</dbReference>
<organism evidence="2 3">
    <name type="scientific">Streptomyces brasiliscabiei</name>
    <dbReference type="NCBI Taxonomy" id="2736302"/>
    <lineage>
        <taxon>Bacteria</taxon>
        <taxon>Bacillati</taxon>
        <taxon>Actinomycetota</taxon>
        <taxon>Actinomycetes</taxon>
        <taxon>Kitasatosporales</taxon>
        <taxon>Streptomycetaceae</taxon>
        <taxon>Streptomyces</taxon>
    </lineage>
</organism>
<dbReference type="RefSeq" id="WP_336541314.1">
    <property type="nucleotide sequence ID" value="NZ_JBBAYL010000025.1"/>
</dbReference>
<dbReference type="Proteomes" id="UP001365781">
    <property type="component" value="Unassembled WGS sequence"/>
</dbReference>
<dbReference type="InterPro" id="IPR056726">
    <property type="entry name" value="DUF7824"/>
</dbReference>
<accession>A0ABU8GND7</accession>
<comment type="caution">
    <text evidence="2">The sequence shown here is derived from an EMBL/GenBank/DDBJ whole genome shotgun (WGS) entry which is preliminary data.</text>
</comment>